<dbReference type="InterPro" id="IPR012318">
    <property type="entry name" value="HTH_CRP"/>
</dbReference>
<accession>A0A4R3HXU8</accession>
<dbReference type="InterPro" id="IPR018490">
    <property type="entry name" value="cNMP-bd_dom_sf"/>
</dbReference>
<keyword evidence="1" id="KW-0805">Transcription regulation</keyword>
<dbReference type="EMBL" id="SLZQ01000003">
    <property type="protein sequence ID" value="TCS38012.1"/>
    <property type="molecule type" value="Genomic_DNA"/>
</dbReference>
<evidence type="ECO:0000259" key="5">
    <source>
        <dbReference type="PROSITE" id="PS51063"/>
    </source>
</evidence>
<dbReference type="Gene3D" id="1.10.10.10">
    <property type="entry name" value="Winged helix-like DNA-binding domain superfamily/Winged helix DNA-binding domain"/>
    <property type="match status" value="1"/>
</dbReference>
<dbReference type="InterPro" id="IPR000595">
    <property type="entry name" value="cNMP-bd_dom"/>
</dbReference>
<dbReference type="OrthoDB" id="9776746at2"/>
<dbReference type="CDD" id="cd00038">
    <property type="entry name" value="CAP_ED"/>
    <property type="match status" value="1"/>
</dbReference>
<dbReference type="PROSITE" id="PS50042">
    <property type="entry name" value="CNMP_BINDING_3"/>
    <property type="match status" value="1"/>
</dbReference>
<gene>
    <name evidence="6" type="ORF">EDC30_103304</name>
</gene>
<feature type="domain" description="Cyclic nucleotide-binding" evidence="4">
    <location>
        <begin position="35"/>
        <end position="117"/>
    </location>
</feature>
<dbReference type="PANTHER" id="PTHR24567:SF28">
    <property type="entry name" value="LISTERIOLYSIN REGULATORY PROTEIN"/>
    <property type="match status" value="1"/>
</dbReference>
<dbReference type="InterPro" id="IPR014710">
    <property type="entry name" value="RmlC-like_jellyroll"/>
</dbReference>
<dbReference type="PANTHER" id="PTHR24567">
    <property type="entry name" value="CRP FAMILY TRANSCRIPTIONAL REGULATORY PROTEIN"/>
    <property type="match status" value="1"/>
</dbReference>
<dbReference type="PROSITE" id="PS51063">
    <property type="entry name" value="HTH_CRP_2"/>
    <property type="match status" value="1"/>
</dbReference>
<dbReference type="Proteomes" id="UP000295382">
    <property type="component" value="Unassembled WGS sequence"/>
</dbReference>
<evidence type="ECO:0000259" key="4">
    <source>
        <dbReference type="PROSITE" id="PS50042"/>
    </source>
</evidence>
<evidence type="ECO:0000313" key="7">
    <source>
        <dbReference type="Proteomes" id="UP000295382"/>
    </source>
</evidence>
<dbReference type="InterPro" id="IPR036388">
    <property type="entry name" value="WH-like_DNA-bd_sf"/>
</dbReference>
<protein>
    <submittedName>
        <fullName evidence="6">CRP-like cAMP-binding protein</fullName>
    </submittedName>
</protein>
<name>A0A4R3HXU8_PAULE</name>
<dbReference type="SUPFAM" id="SSF46785">
    <property type="entry name" value="Winged helix' DNA-binding domain"/>
    <property type="match status" value="1"/>
</dbReference>
<organism evidence="6 7">
    <name type="scientific">Paucimonas lemoignei</name>
    <name type="common">Pseudomonas lemoignei</name>
    <dbReference type="NCBI Taxonomy" id="29443"/>
    <lineage>
        <taxon>Bacteria</taxon>
        <taxon>Pseudomonadati</taxon>
        <taxon>Pseudomonadota</taxon>
        <taxon>Betaproteobacteria</taxon>
        <taxon>Burkholderiales</taxon>
        <taxon>Burkholderiaceae</taxon>
        <taxon>Paucimonas</taxon>
    </lineage>
</organism>
<keyword evidence="7" id="KW-1185">Reference proteome</keyword>
<dbReference type="InterPro" id="IPR050397">
    <property type="entry name" value="Env_Response_Regulators"/>
</dbReference>
<dbReference type="Gene3D" id="2.60.120.10">
    <property type="entry name" value="Jelly Rolls"/>
    <property type="match status" value="1"/>
</dbReference>
<proteinExistence type="predicted"/>
<dbReference type="Pfam" id="PF13545">
    <property type="entry name" value="HTH_Crp_2"/>
    <property type="match status" value="1"/>
</dbReference>
<evidence type="ECO:0000313" key="6">
    <source>
        <dbReference type="EMBL" id="TCS38012.1"/>
    </source>
</evidence>
<dbReference type="SMART" id="SM00100">
    <property type="entry name" value="cNMP"/>
    <property type="match status" value="1"/>
</dbReference>
<keyword evidence="3" id="KW-0804">Transcription</keyword>
<dbReference type="GO" id="GO:0003677">
    <property type="term" value="F:DNA binding"/>
    <property type="evidence" value="ECO:0007669"/>
    <property type="project" value="UniProtKB-KW"/>
</dbReference>
<reference evidence="6 7" key="1">
    <citation type="submission" date="2019-03" db="EMBL/GenBank/DDBJ databases">
        <title>Genomic Encyclopedia of Type Strains, Phase IV (KMG-IV): sequencing the most valuable type-strain genomes for metagenomic binning, comparative biology and taxonomic classification.</title>
        <authorList>
            <person name="Goeker M."/>
        </authorList>
    </citation>
    <scope>NUCLEOTIDE SEQUENCE [LARGE SCALE GENOMIC DNA]</scope>
    <source>
        <strain evidence="6 7">DSM 7445</strain>
    </source>
</reference>
<evidence type="ECO:0000256" key="2">
    <source>
        <dbReference type="ARBA" id="ARBA00023125"/>
    </source>
</evidence>
<dbReference type="InterPro" id="IPR036390">
    <property type="entry name" value="WH_DNA-bd_sf"/>
</dbReference>
<sequence length="232" mass="25973">MTLSDIPWYWRQDDLFEGVQEARGPFLVSAERLEFRRGQMIFSADSAASHVYYLERGTVKVFQISPRGDVTIFWFCSAGDLFGAGGISGAAQQSVFAQATERSVVYALPRSVFESYLRSYPQLGINVIRLLSGRLRLACDAATDNATRRADARLARTLLRLGQQWGQISGEQVRFGAPITHQELANMTGTSRQTVNRLLGEFNRAGWLEFDGRKLVLLRPQALADFANSEEE</sequence>
<evidence type="ECO:0000256" key="1">
    <source>
        <dbReference type="ARBA" id="ARBA00023015"/>
    </source>
</evidence>
<evidence type="ECO:0000256" key="3">
    <source>
        <dbReference type="ARBA" id="ARBA00023163"/>
    </source>
</evidence>
<dbReference type="FunFam" id="1.10.10.10:FF:000019">
    <property type="entry name" value="Crp/Fnr family transcriptional regulator"/>
    <property type="match status" value="1"/>
</dbReference>
<dbReference type="Pfam" id="PF00027">
    <property type="entry name" value="cNMP_binding"/>
    <property type="match status" value="1"/>
</dbReference>
<comment type="caution">
    <text evidence="6">The sequence shown here is derived from an EMBL/GenBank/DDBJ whole genome shotgun (WGS) entry which is preliminary data.</text>
</comment>
<dbReference type="SUPFAM" id="SSF51206">
    <property type="entry name" value="cAMP-binding domain-like"/>
    <property type="match status" value="1"/>
</dbReference>
<feature type="domain" description="HTH crp-type" evidence="5">
    <location>
        <begin position="148"/>
        <end position="221"/>
    </location>
</feature>
<dbReference type="RefSeq" id="WP_132258094.1">
    <property type="nucleotide sequence ID" value="NZ_SLZQ01000003.1"/>
</dbReference>
<dbReference type="AlphaFoldDB" id="A0A4R3HXU8"/>
<dbReference type="CDD" id="cd00092">
    <property type="entry name" value="HTH_CRP"/>
    <property type="match status" value="1"/>
</dbReference>
<dbReference type="GO" id="GO:0003700">
    <property type="term" value="F:DNA-binding transcription factor activity"/>
    <property type="evidence" value="ECO:0007669"/>
    <property type="project" value="TreeGrafter"/>
</dbReference>
<dbReference type="GO" id="GO:0005829">
    <property type="term" value="C:cytosol"/>
    <property type="evidence" value="ECO:0007669"/>
    <property type="project" value="TreeGrafter"/>
</dbReference>
<dbReference type="SMART" id="SM00419">
    <property type="entry name" value="HTH_CRP"/>
    <property type="match status" value="1"/>
</dbReference>
<keyword evidence="2" id="KW-0238">DNA-binding</keyword>